<protein>
    <submittedName>
        <fullName evidence="2">Uncharacterized protein</fullName>
    </submittedName>
</protein>
<keyword evidence="1" id="KW-0472">Membrane</keyword>
<dbReference type="AlphaFoldDB" id="A0AAW1KD38"/>
<feature type="transmembrane region" description="Helical" evidence="1">
    <location>
        <begin position="31"/>
        <end position="53"/>
    </location>
</feature>
<feature type="transmembrane region" description="Helical" evidence="1">
    <location>
        <begin position="65"/>
        <end position="84"/>
    </location>
</feature>
<organism evidence="2 3">
    <name type="scientific">Popillia japonica</name>
    <name type="common">Japanese beetle</name>
    <dbReference type="NCBI Taxonomy" id="7064"/>
    <lineage>
        <taxon>Eukaryota</taxon>
        <taxon>Metazoa</taxon>
        <taxon>Ecdysozoa</taxon>
        <taxon>Arthropoda</taxon>
        <taxon>Hexapoda</taxon>
        <taxon>Insecta</taxon>
        <taxon>Pterygota</taxon>
        <taxon>Neoptera</taxon>
        <taxon>Endopterygota</taxon>
        <taxon>Coleoptera</taxon>
        <taxon>Polyphaga</taxon>
        <taxon>Scarabaeiformia</taxon>
        <taxon>Scarabaeidae</taxon>
        <taxon>Rutelinae</taxon>
        <taxon>Popillia</taxon>
    </lineage>
</organism>
<evidence type="ECO:0000256" key="1">
    <source>
        <dbReference type="SAM" id="Phobius"/>
    </source>
</evidence>
<gene>
    <name evidence="2" type="ORF">QE152_g23709</name>
</gene>
<keyword evidence="1" id="KW-0812">Transmembrane</keyword>
<name>A0AAW1KD38_POPJA</name>
<sequence>MFTDADFIAAKIEAEKTSTAALDNTSEEEEMLVAANTALFLCCILINMQLLIFHHMIVLPILIQLPLLQLGLIHSLLLFLQQAFTTLLPNILGGLTHSLT</sequence>
<keyword evidence="1" id="KW-1133">Transmembrane helix</keyword>
<comment type="caution">
    <text evidence="2">The sequence shown here is derived from an EMBL/GenBank/DDBJ whole genome shotgun (WGS) entry which is preliminary data.</text>
</comment>
<evidence type="ECO:0000313" key="3">
    <source>
        <dbReference type="Proteomes" id="UP001458880"/>
    </source>
</evidence>
<evidence type="ECO:0000313" key="2">
    <source>
        <dbReference type="EMBL" id="KAK9717493.1"/>
    </source>
</evidence>
<accession>A0AAW1KD38</accession>
<keyword evidence="3" id="KW-1185">Reference proteome</keyword>
<dbReference type="EMBL" id="JASPKY010000240">
    <property type="protein sequence ID" value="KAK9717493.1"/>
    <property type="molecule type" value="Genomic_DNA"/>
</dbReference>
<dbReference type="Proteomes" id="UP001458880">
    <property type="component" value="Unassembled WGS sequence"/>
</dbReference>
<reference evidence="2 3" key="1">
    <citation type="journal article" date="2024" name="BMC Genomics">
        <title>De novo assembly and annotation of Popillia japonica's genome with initial clues to its potential as an invasive pest.</title>
        <authorList>
            <person name="Cucini C."/>
            <person name="Boschi S."/>
            <person name="Funari R."/>
            <person name="Cardaioli E."/>
            <person name="Iannotti N."/>
            <person name="Marturano G."/>
            <person name="Paoli F."/>
            <person name="Bruttini M."/>
            <person name="Carapelli A."/>
            <person name="Frati F."/>
            <person name="Nardi F."/>
        </authorList>
    </citation>
    <scope>NUCLEOTIDE SEQUENCE [LARGE SCALE GENOMIC DNA]</scope>
    <source>
        <strain evidence="2">DMR45628</strain>
    </source>
</reference>
<proteinExistence type="predicted"/>